<dbReference type="Pfam" id="PF01850">
    <property type="entry name" value="PIN"/>
    <property type="match status" value="1"/>
</dbReference>
<dbReference type="Proteomes" id="UP000197361">
    <property type="component" value="Unassembled WGS sequence"/>
</dbReference>
<dbReference type="InterPro" id="IPR002716">
    <property type="entry name" value="PIN_dom"/>
</dbReference>
<keyword evidence="3" id="KW-1185">Reference proteome</keyword>
<reference evidence="2 3" key="1">
    <citation type="journal article" date="2010" name="Int. J. Syst. Evol. Microbiol.">
        <title>Sphingopyxis bauzanensis sp. nov., a psychrophilic bacterium isolated from soil.</title>
        <authorList>
            <person name="Zhang D.C."/>
            <person name="Liu H.C."/>
            <person name="Xin Y.H."/>
            <person name="Zhou Y.G."/>
            <person name="Schinner F."/>
            <person name="Margesin R."/>
        </authorList>
    </citation>
    <scope>NUCLEOTIDE SEQUENCE [LARGE SCALE GENOMIC DNA]</scope>
    <source>
        <strain evidence="2 3">DSM 22271</strain>
    </source>
</reference>
<dbReference type="InterPro" id="IPR029060">
    <property type="entry name" value="PIN-like_dom_sf"/>
</dbReference>
<evidence type="ECO:0000313" key="2">
    <source>
        <dbReference type="EMBL" id="OWQ97251.1"/>
    </source>
</evidence>
<dbReference type="SUPFAM" id="SSF88723">
    <property type="entry name" value="PIN domain-like"/>
    <property type="match status" value="1"/>
</dbReference>
<evidence type="ECO:0000313" key="3">
    <source>
        <dbReference type="Proteomes" id="UP000197361"/>
    </source>
</evidence>
<accession>A0A246JW01</accession>
<sequence length="121" mass="13135">MILVDTSVWIDHLRRANSALVLALSEDGVVQHQFVTVELALGSLEEREKFVSMLGLLPAAPVVTQRELLSFVTEHRLHGTGLGMVDAHLLASVTRLPDASLWTLDKRLAAQATRLGLASDG</sequence>
<dbReference type="OrthoDB" id="9811788at2"/>
<comment type="caution">
    <text evidence="2">The sequence shown here is derived from an EMBL/GenBank/DDBJ whole genome shotgun (WGS) entry which is preliminary data.</text>
</comment>
<feature type="domain" description="PIN" evidence="1">
    <location>
        <begin position="2"/>
        <end position="110"/>
    </location>
</feature>
<organism evidence="2 3">
    <name type="scientific">Sphingopyxis bauzanensis</name>
    <dbReference type="NCBI Taxonomy" id="651663"/>
    <lineage>
        <taxon>Bacteria</taxon>
        <taxon>Pseudomonadati</taxon>
        <taxon>Pseudomonadota</taxon>
        <taxon>Alphaproteobacteria</taxon>
        <taxon>Sphingomonadales</taxon>
        <taxon>Sphingomonadaceae</taxon>
        <taxon>Sphingopyxis</taxon>
    </lineage>
</organism>
<proteinExistence type="predicted"/>
<protein>
    <submittedName>
        <fullName evidence="2">VapC toxin family PIN domain ribonuclease</fullName>
    </submittedName>
</protein>
<dbReference type="EMBL" id="NISK01000002">
    <property type="protein sequence ID" value="OWQ97251.1"/>
    <property type="molecule type" value="Genomic_DNA"/>
</dbReference>
<gene>
    <name evidence="2" type="ORF">CDQ92_09360</name>
</gene>
<dbReference type="Gene3D" id="3.40.50.1010">
    <property type="entry name" value="5'-nuclease"/>
    <property type="match status" value="1"/>
</dbReference>
<dbReference type="AlphaFoldDB" id="A0A246JW01"/>
<dbReference type="RefSeq" id="WP_088441103.1">
    <property type="nucleotide sequence ID" value="NZ_BMMC01000006.1"/>
</dbReference>
<name>A0A246JW01_9SPHN</name>
<evidence type="ECO:0000259" key="1">
    <source>
        <dbReference type="Pfam" id="PF01850"/>
    </source>
</evidence>